<evidence type="ECO:0000256" key="4">
    <source>
        <dbReference type="SAM" id="SignalP"/>
    </source>
</evidence>
<evidence type="ECO:0000259" key="5">
    <source>
        <dbReference type="PROSITE" id="PS51352"/>
    </source>
</evidence>
<keyword evidence="1 4" id="KW-0732">Signal</keyword>
<feature type="domain" description="Thioredoxin" evidence="5">
    <location>
        <begin position="13"/>
        <end position="142"/>
    </location>
</feature>
<feature type="compositionally biased region" description="Polar residues" evidence="3">
    <location>
        <begin position="161"/>
        <end position="175"/>
    </location>
</feature>
<evidence type="ECO:0000313" key="7">
    <source>
        <dbReference type="Proteomes" id="UP000319976"/>
    </source>
</evidence>
<dbReference type="RefSeq" id="WP_145265131.1">
    <property type="nucleotide sequence ID" value="NZ_CP036316.1"/>
</dbReference>
<dbReference type="PANTHER" id="PTHR15337:SF11">
    <property type="entry name" value="THIOREDOXIN DOMAIN-CONTAINING PROTEIN"/>
    <property type="match status" value="1"/>
</dbReference>
<dbReference type="PANTHER" id="PTHR15337">
    <property type="entry name" value="ANTERIOR GRADIENT PROTEIN-RELATED"/>
    <property type="match status" value="1"/>
</dbReference>
<dbReference type="CDD" id="cd02947">
    <property type="entry name" value="TRX_family"/>
    <property type="match status" value="1"/>
</dbReference>
<accession>A0A517TCW0</accession>
<dbReference type="InterPro" id="IPR017937">
    <property type="entry name" value="Thioredoxin_CS"/>
</dbReference>
<organism evidence="6 7">
    <name type="scientific">Calycomorphotria hydatis</name>
    <dbReference type="NCBI Taxonomy" id="2528027"/>
    <lineage>
        <taxon>Bacteria</taxon>
        <taxon>Pseudomonadati</taxon>
        <taxon>Planctomycetota</taxon>
        <taxon>Planctomycetia</taxon>
        <taxon>Planctomycetales</taxon>
        <taxon>Planctomycetaceae</taxon>
        <taxon>Calycomorphotria</taxon>
    </lineage>
</organism>
<feature type="chain" id="PRO_5021790537" evidence="4">
    <location>
        <begin position="28"/>
        <end position="320"/>
    </location>
</feature>
<gene>
    <name evidence="6" type="primary">trxA_4</name>
    <name evidence="6" type="ORF">V22_34780</name>
</gene>
<keyword evidence="7" id="KW-1185">Reference proteome</keyword>
<dbReference type="Proteomes" id="UP000319976">
    <property type="component" value="Chromosome"/>
</dbReference>
<dbReference type="EMBL" id="CP036316">
    <property type="protein sequence ID" value="QDT66213.1"/>
    <property type="molecule type" value="Genomic_DNA"/>
</dbReference>
<proteinExistence type="predicted"/>
<reference evidence="6 7" key="1">
    <citation type="submission" date="2019-02" db="EMBL/GenBank/DDBJ databases">
        <title>Deep-cultivation of Planctomycetes and their phenomic and genomic characterization uncovers novel biology.</title>
        <authorList>
            <person name="Wiegand S."/>
            <person name="Jogler M."/>
            <person name="Boedeker C."/>
            <person name="Pinto D."/>
            <person name="Vollmers J."/>
            <person name="Rivas-Marin E."/>
            <person name="Kohn T."/>
            <person name="Peeters S.H."/>
            <person name="Heuer A."/>
            <person name="Rast P."/>
            <person name="Oberbeckmann S."/>
            <person name="Bunk B."/>
            <person name="Jeske O."/>
            <person name="Meyerdierks A."/>
            <person name="Storesund J.E."/>
            <person name="Kallscheuer N."/>
            <person name="Luecker S."/>
            <person name="Lage O.M."/>
            <person name="Pohl T."/>
            <person name="Merkel B.J."/>
            <person name="Hornburger P."/>
            <person name="Mueller R.-W."/>
            <person name="Bruemmer F."/>
            <person name="Labrenz M."/>
            <person name="Spormann A.M."/>
            <person name="Op den Camp H."/>
            <person name="Overmann J."/>
            <person name="Amann R."/>
            <person name="Jetten M.S.M."/>
            <person name="Mascher T."/>
            <person name="Medema M.H."/>
            <person name="Devos D.P."/>
            <person name="Kaster A.-K."/>
            <person name="Ovreas L."/>
            <person name="Rohde M."/>
            <person name="Galperin M.Y."/>
            <person name="Jogler C."/>
        </authorList>
    </citation>
    <scope>NUCLEOTIDE SEQUENCE [LARGE SCALE GENOMIC DNA]</scope>
    <source>
        <strain evidence="6 7">V22</strain>
    </source>
</reference>
<dbReference type="InterPro" id="IPR036249">
    <property type="entry name" value="Thioredoxin-like_sf"/>
</dbReference>
<dbReference type="SUPFAM" id="SSF52833">
    <property type="entry name" value="Thioredoxin-like"/>
    <property type="match status" value="1"/>
</dbReference>
<evidence type="ECO:0000256" key="2">
    <source>
        <dbReference type="ARBA" id="ARBA00023284"/>
    </source>
</evidence>
<feature type="region of interest" description="Disordered" evidence="3">
    <location>
        <begin position="150"/>
        <end position="183"/>
    </location>
</feature>
<keyword evidence="2" id="KW-0676">Redox-active center</keyword>
<dbReference type="Gene3D" id="3.40.30.10">
    <property type="entry name" value="Glutaredoxin"/>
    <property type="match status" value="1"/>
</dbReference>
<dbReference type="InterPro" id="IPR013766">
    <property type="entry name" value="Thioredoxin_domain"/>
</dbReference>
<dbReference type="PROSITE" id="PS51352">
    <property type="entry name" value="THIOREDOXIN_2"/>
    <property type="match status" value="1"/>
</dbReference>
<sequence precursor="true">MKFGVNIPKRSRLMRGSILLSAILCVAAGHHPGAWLQDFEQGLQRARLIEQPLVIHFYAPWCGPCKRMEREVLHTPEVVSMMGQRVVGVQLNTEQNRDLAGRWGVSSIPADVFLTPDGRVLGVMNGFRNKSDYVRRVSAINEYYQRTQYSGPKLPKIPTESRPQTEPELTSTNPRSGPKLQAPQGVRLLGMKGYCPVSLHRSREWRKGRPEFNAEHQGITYFLSSAEDRQRFLAEPIRYAPRLLGCDPVLYFDQQRAVPGKIEHAALLDQTLYLFASAENVATFRENPENYTKHRAVVLLEELELPKVRSAANSPIVLGH</sequence>
<evidence type="ECO:0000256" key="3">
    <source>
        <dbReference type="SAM" id="MobiDB-lite"/>
    </source>
</evidence>
<dbReference type="Pfam" id="PF00085">
    <property type="entry name" value="Thioredoxin"/>
    <property type="match status" value="1"/>
</dbReference>
<dbReference type="InterPro" id="IPR051099">
    <property type="entry name" value="AGR/TXD"/>
</dbReference>
<name>A0A517TCW0_9PLAN</name>
<dbReference type="OrthoDB" id="244344at2"/>
<protein>
    <submittedName>
        <fullName evidence="6">Thioredoxin</fullName>
    </submittedName>
</protein>
<dbReference type="KEGG" id="chya:V22_34780"/>
<evidence type="ECO:0000256" key="1">
    <source>
        <dbReference type="ARBA" id="ARBA00022729"/>
    </source>
</evidence>
<feature type="signal peptide" evidence="4">
    <location>
        <begin position="1"/>
        <end position="27"/>
    </location>
</feature>
<dbReference type="PROSITE" id="PS00194">
    <property type="entry name" value="THIOREDOXIN_1"/>
    <property type="match status" value="1"/>
</dbReference>
<evidence type="ECO:0000313" key="6">
    <source>
        <dbReference type="EMBL" id="QDT66213.1"/>
    </source>
</evidence>
<dbReference type="AlphaFoldDB" id="A0A517TCW0"/>